<dbReference type="EMBL" id="JANCMU010000006">
    <property type="protein sequence ID" value="MDG4946698.1"/>
    <property type="molecule type" value="Genomic_DNA"/>
</dbReference>
<dbReference type="Proteomes" id="UP001152599">
    <property type="component" value="Unassembled WGS sequence"/>
</dbReference>
<feature type="region of interest" description="Disordered" evidence="2">
    <location>
        <begin position="1"/>
        <end position="112"/>
    </location>
</feature>
<keyword evidence="4" id="KW-1185">Reference proteome</keyword>
<protein>
    <submittedName>
        <fullName evidence="3">DUF349 domain-containing protein</fullName>
    </submittedName>
</protein>
<dbReference type="AlphaFoldDB" id="A0A9X4MYW3"/>
<evidence type="ECO:0000313" key="3">
    <source>
        <dbReference type="EMBL" id="MDG4946698.1"/>
    </source>
</evidence>
<dbReference type="Pfam" id="PF03993">
    <property type="entry name" value="DUF349"/>
    <property type="match status" value="5"/>
</dbReference>
<feature type="coiled-coil region" evidence="1">
    <location>
        <begin position="515"/>
        <end position="542"/>
    </location>
</feature>
<name>A0A9X4MYW3_9FLAO</name>
<feature type="coiled-coil region" evidence="1">
    <location>
        <begin position="347"/>
        <end position="374"/>
    </location>
</feature>
<sequence>MSIDKDNLPKADGQENLTNAPETTETNQDAKTSELTAEDTTGEAPIQIHGDSAEQEMTEDLEKLPEGVVPDAEEMKEQKPTSIEKDFDENADQDQAQNEDEEENEDEEQTVPLKDYDDMSLADMVKEAKELIGTYAPLKLREAFGNLRDSFRKKAEEIEAAAKEKFLEEGGNAIDFRHDNPHGTPFFDVYAEFRSKVDAHYKKVEAEQEANLKEREAIINELKALYTEPSENNSHIFKKFRDLKTRWHNAGRIPKAQAGNIFKTYYFHLDNFNEFLDLNQELRKMDYEHNLEVRHSIIDRAKALLKEENVQKALNELQYLHRMWKEEGVPVAEEMREKTWLEFKSLTNKIHDRKTELNEKLQKKQQENLEKKRAVIDKISKLIEGDLPKSHNAWQKKIKEMKGLREEFFALGRVPREDNQPTWDAFKEASKGFNHEKNAFYKNMKAEQMENLEKKRKLVEIANEHKNSSDWNNSVQVVKRIQAEWKKIGHVPRKYSDKIWKEFSQANNQFFDRYKNRNNEKLEKQKENLDKKLALLEEMKTAEKPKDKDALLAWINDYSVKWSTIGYVPNGKQDINKDFSSLTEKFLTDAGLDKNAIAKAQWESQIDRIKTTLDEDALRNLKYDTRKQMDEVQKEVTHLQTNLAFFSNADENNPLFKNAIQNIENKVNELKELESRFDDLRHINLDALEQAQDAAAEREADAASEEE</sequence>
<keyword evidence="1" id="KW-0175">Coiled coil</keyword>
<comment type="caution">
    <text evidence="3">The sequence shown here is derived from an EMBL/GenBank/DDBJ whole genome shotgun (WGS) entry which is preliminary data.</text>
</comment>
<dbReference type="InterPro" id="IPR007139">
    <property type="entry name" value="DUF349"/>
</dbReference>
<dbReference type="RefSeq" id="WP_304421046.1">
    <property type="nucleotide sequence ID" value="NZ_JANCMU010000006.1"/>
</dbReference>
<gene>
    <name evidence="3" type="ORF">NMK71_09740</name>
</gene>
<evidence type="ECO:0000256" key="2">
    <source>
        <dbReference type="SAM" id="MobiDB-lite"/>
    </source>
</evidence>
<accession>A0A9X4MYW3</accession>
<proteinExistence type="predicted"/>
<feature type="compositionally biased region" description="Polar residues" evidence="2">
    <location>
        <begin position="15"/>
        <end position="35"/>
    </location>
</feature>
<evidence type="ECO:0000256" key="1">
    <source>
        <dbReference type="SAM" id="Coils"/>
    </source>
</evidence>
<feature type="compositionally biased region" description="Basic and acidic residues" evidence="2">
    <location>
        <begin position="1"/>
        <end position="13"/>
    </location>
</feature>
<feature type="compositionally biased region" description="Basic and acidic residues" evidence="2">
    <location>
        <begin position="73"/>
        <end position="85"/>
    </location>
</feature>
<evidence type="ECO:0000313" key="4">
    <source>
        <dbReference type="Proteomes" id="UP001152599"/>
    </source>
</evidence>
<reference evidence="3" key="1">
    <citation type="submission" date="2022-07" db="EMBL/GenBank/DDBJ databases">
        <title>Description and genome-wide analysis of Profundicola chukchiensis gen. nov., sp. nov., marine bacteria isolated from bottom sediments of the Chukchi Sea.</title>
        <authorList>
            <person name="Romanenko L."/>
            <person name="Otstavnykh N."/>
            <person name="Kurilenko V."/>
            <person name="Eremeev V."/>
            <person name="Velansky P."/>
            <person name="Mikhailov V."/>
            <person name="Isaeva M."/>
        </authorList>
    </citation>
    <scope>NUCLEOTIDE SEQUENCE</scope>
    <source>
        <strain evidence="3">KMM 9713</strain>
    </source>
</reference>
<feature type="coiled-coil region" evidence="1">
    <location>
        <begin position="653"/>
        <end position="690"/>
    </location>
</feature>
<organism evidence="3 4">
    <name type="scientific">Profundicola chukchiensis</name>
    <dbReference type="NCBI Taxonomy" id="2961959"/>
    <lineage>
        <taxon>Bacteria</taxon>
        <taxon>Pseudomonadati</taxon>
        <taxon>Bacteroidota</taxon>
        <taxon>Flavobacteriia</taxon>
        <taxon>Flavobacteriales</taxon>
        <taxon>Weeksellaceae</taxon>
        <taxon>Profundicola</taxon>
    </lineage>
</organism>
<feature type="compositionally biased region" description="Acidic residues" evidence="2">
    <location>
        <begin position="86"/>
        <end position="109"/>
    </location>
</feature>